<dbReference type="Pfam" id="PF00691">
    <property type="entry name" value="OmpA"/>
    <property type="match status" value="1"/>
</dbReference>
<dbReference type="AlphaFoldDB" id="A0A3G4V6R7"/>
<dbReference type="PANTHER" id="PTHR30329:SF21">
    <property type="entry name" value="LIPOPROTEIN YIAD-RELATED"/>
    <property type="match status" value="1"/>
</dbReference>
<proteinExistence type="predicted"/>
<dbReference type="EMBL" id="CP033577">
    <property type="protein sequence ID" value="AYV19989.1"/>
    <property type="molecule type" value="Genomic_DNA"/>
</dbReference>
<protein>
    <submittedName>
        <fullName evidence="7">OmpA family protein</fullName>
    </submittedName>
</protein>
<dbReference type="RefSeq" id="WP_124939781.1">
    <property type="nucleotide sequence ID" value="NZ_CP033577.1"/>
</dbReference>
<evidence type="ECO:0000256" key="5">
    <source>
        <dbReference type="SAM" id="SignalP"/>
    </source>
</evidence>
<gene>
    <name evidence="7" type="ORF">ECB94_01160</name>
</gene>
<keyword evidence="3" id="KW-0998">Cell outer membrane</keyword>
<comment type="subcellular location">
    <subcellularLocation>
        <location evidence="1">Cell outer membrane</location>
    </subcellularLocation>
</comment>
<dbReference type="CDD" id="cd07185">
    <property type="entry name" value="OmpA_C-like"/>
    <property type="match status" value="1"/>
</dbReference>
<sequence length="217" mass="23137">MKKLVIGALVMSMLPYSLAASAGEGQSVYCDNTFNEFQHSVTVGNITGIAQHRKGFLQIEQKSDDSDLKKLLAGKSSLALSQSGCTTWIGDEHGKAKQGGLVARLHFGFDQANLTPMGDEALNRLADTLGKQASNITIDGHTDSTGPEGYNQALGLKRALTTSEGLISKGVDKNHIVVRSFGETKPIATNSTTEGRAQNRRSEIWVSSGSTVKSVNK</sequence>
<dbReference type="Proteomes" id="UP000279760">
    <property type="component" value="Chromosome 1"/>
</dbReference>
<evidence type="ECO:0000256" key="4">
    <source>
        <dbReference type="PROSITE-ProRule" id="PRU00473"/>
    </source>
</evidence>
<evidence type="ECO:0000313" key="8">
    <source>
        <dbReference type="Proteomes" id="UP000279760"/>
    </source>
</evidence>
<feature type="signal peptide" evidence="5">
    <location>
        <begin position="1"/>
        <end position="19"/>
    </location>
</feature>
<keyword evidence="2 4" id="KW-0472">Membrane</keyword>
<keyword evidence="5" id="KW-0732">Signal</keyword>
<reference evidence="7 8" key="1">
    <citation type="submission" date="2018-11" db="EMBL/GenBank/DDBJ databases">
        <title>Complete Genome Sequence of Vbrio mediterranei 117-T6: a Potential Pathogen Bacteria Isolated from the Conchocelis of Pyropia.</title>
        <authorList>
            <person name="Liu Q."/>
        </authorList>
    </citation>
    <scope>NUCLEOTIDE SEQUENCE [LARGE SCALE GENOMIC DNA]</scope>
    <source>
        <strain evidence="7 8">117-T6</strain>
    </source>
</reference>
<organism evidence="7 8">
    <name type="scientific">Vibrio mediterranei</name>
    <dbReference type="NCBI Taxonomy" id="689"/>
    <lineage>
        <taxon>Bacteria</taxon>
        <taxon>Pseudomonadati</taxon>
        <taxon>Pseudomonadota</taxon>
        <taxon>Gammaproteobacteria</taxon>
        <taxon>Vibrionales</taxon>
        <taxon>Vibrionaceae</taxon>
        <taxon>Vibrio</taxon>
    </lineage>
</organism>
<dbReference type="PROSITE" id="PS51123">
    <property type="entry name" value="OMPA_2"/>
    <property type="match status" value="1"/>
</dbReference>
<dbReference type="PRINTS" id="PR01021">
    <property type="entry name" value="OMPADOMAIN"/>
</dbReference>
<dbReference type="InterPro" id="IPR050330">
    <property type="entry name" value="Bact_OuterMem_StrucFunc"/>
</dbReference>
<name>A0A3G4V6R7_9VIBR</name>
<feature type="domain" description="OmpA-like" evidence="6">
    <location>
        <begin position="94"/>
        <end position="210"/>
    </location>
</feature>
<dbReference type="InterPro" id="IPR006664">
    <property type="entry name" value="OMP_bac"/>
</dbReference>
<dbReference type="SUPFAM" id="SSF103088">
    <property type="entry name" value="OmpA-like"/>
    <property type="match status" value="1"/>
</dbReference>
<evidence type="ECO:0000256" key="3">
    <source>
        <dbReference type="ARBA" id="ARBA00023237"/>
    </source>
</evidence>
<feature type="chain" id="PRO_5018195232" evidence="5">
    <location>
        <begin position="20"/>
        <end position="217"/>
    </location>
</feature>
<dbReference type="Gene3D" id="3.30.1330.60">
    <property type="entry name" value="OmpA-like domain"/>
    <property type="match status" value="1"/>
</dbReference>
<dbReference type="InterPro" id="IPR036737">
    <property type="entry name" value="OmpA-like_sf"/>
</dbReference>
<accession>A0A3G4V6R7</accession>
<dbReference type="GO" id="GO:0009279">
    <property type="term" value="C:cell outer membrane"/>
    <property type="evidence" value="ECO:0007669"/>
    <property type="project" value="UniProtKB-SubCell"/>
</dbReference>
<dbReference type="PANTHER" id="PTHR30329">
    <property type="entry name" value="STATOR ELEMENT OF FLAGELLAR MOTOR COMPLEX"/>
    <property type="match status" value="1"/>
</dbReference>
<evidence type="ECO:0000313" key="7">
    <source>
        <dbReference type="EMBL" id="AYV19989.1"/>
    </source>
</evidence>
<dbReference type="InterPro" id="IPR006665">
    <property type="entry name" value="OmpA-like"/>
</dbReference>
<evidence type="ECO:0000259" key="6">
    <source>
        <dbReference type="PROSITE" id="PS51123"/>
    </source>
</evidence>
<evidence type="ECO:0000256" key="2">
    <source>
        <dbReference type="ARBA" id="ARBA00023136"/>
    </source>
</evidence>
<evidence type="ECO:0000256" key="1">
    <source>
        <dbReference type="ARBA" id="ARBA00004442"/>
    </source>
</evidence>